<evidence type="ECO:0000256" key="5">
    <source>
        <dbReference type="ARBA" id="ARBA00023237"/>
    </source>
</evidence>
<dbReference type="PROSITE" id="PS51257">
    <property type="entry name" value="PROKAR_LIPOPROTEIN"/>
    <property type="match status" value="1"/>
</dbReference>
<comment type="caution">
    <text evidence="7">The sequence shown here is derived from an EMBL/GenBank/DDBJ whole genome shotgun (WGS) entry which is preliminary data.</text>
</comment>
<keyword evidence="5" id="KW-0998">Cell outer membrane</keyword>
<keyword evidence="2" id="KW-0812">Transmembrane</keyword>
<evidence type="ECO:0000256" key="3">
    <source>
        <dbReference type="ARBA" id="ARBA00022729"/>
    </source>
</evidence>
<keyword evidence="8" id="KW-1185">Reference proteome</keyword>
<keyword evidence="3" id="KW-0732">Signal</keyword>
<dbReference type="RefSeq" id="WP_103725266.1">
    <property type="nucleotide sequence ID" value="NZ_PQNY01000003.1"/>
</dbReference>
<dbReference type="InterPro" id="IPR000184">
    <property type="entry name" value="Bac_surfAg_D15"/>
</dbReference>
<evidence type="ECO:0000313" key="8">
    <source>
        <dbReference type="Proteomes" id="UP000237056"/>
    </source>
</evidence>
<name>A0A2S4NA96_9FLAO</name>
<comment type="subcellular location">
    <subcellularLocation>
        <location evidence="1">Membrane</location>
    </subcellularLocation>
</comment>
<dbReference type="Proteomes" id="UP000237056">
    <property type="component" value="Unassembled WGS sequence"/>
</dbReference>
<dbReference type="OrthoDB" id="9814535at2"/>
<dbReference type="InterPro" id="IPR039910">
    <property type="entry name" value="D15-like"/>
</dbReference>
<accession>A0A2S4NA96</accession>
<dbReference type="AlphaFoldDB" id="A0A2S4NA96"/>
<organism evidence="7 8">
    <name type="scientific">Flavobacterium croceum DSM 17960</name>
    <dbReference type="NCBI Taxonomy" id="1121886"/>
    <lineage>
        <taxon>Bacteria</taxon>
        <taxon>Pseudomonadati</taxon>
        <taxon>Bacteroidota</taxon>
        <taxon>Flavobacteriia</taxon>
        <taxon>Flavobacteriales</taxon>
        <taxon>Flavobacteriaceae</taxon>
        <taxon>Flavobacterium</taxon>
    </lineage>
</organism>
<evidence type="ECO:0000256" key="4">
    <source>
        <dbReference type="ARBA" id="ARBA00023136"/>
    </source>
</evidence>
<dbReference type="EMBL" id="PQNY01000003">
    <property type="protein sequence ID" value="POS02608.1"/>
    <property type="molecule type" value="Genomic_DNA"/>
</dbReference>
<evidence type="ECO:0000259" key="6">
    <source>
        <dbReference type="Pfam" id="PF01103"/>
    </source>
</evidence>
<dbReference type="PANTHER" id="PTHR12815:SF47">
    <property type="entry name" value="TRANSLOCATION AND ASSEMBLY MODULE SUBUNIT TAMA"/>
    <property type="match status" value="1"/>
</dbReference>
<proteinExistence type="predicted"/>
<evidence type="ECO:0000256" key="1">
    <source>
        <dbReference type="ARBA" id="ARBA00004370"/>
    </source>
</evidence>
<keyword evidence="4" id="KW-0472">Membrane</keyword>
<protein>
    <submittedName>
        <fullName evidence="7">Surface antigen-like protein</fullName>
    </submittedName>
</protein>
<dbReference type="Gene3D" id="2.40.160.50">
    <property type="entry name" value="membrane protein fhac: a member of the omp85/tpsb transporter family"/>
    <property type="match status" value="1"/>
</dbReference>
<evidence type="ECO:0000313" key="7">
    <source>
        <dbReference type="EMBL" id="POS02608.1"/>
    </source>
</evidence>
<sequence>MKNRITKIALYLVTLLIVSCNITKRVPNGKRLLSESDILVNNKISKDEEAYYQLYQKRNSSILGYKLRLNLYNLATPKKDSLYEAWLTKNPKTHQFLTSFLSDKQVNRLGKSFVVSGMGNFLRGIGEPPVILDSTSTKKSLKRLESFYFNKGYFDVKNHFVVDTSKAKQAFLKYYIELGNPYSVDSLYSKIDSPVLDSLYQKGLKQTVLKTNKQYSTEDLNYERTRITSHFRNNGAYLFQSNYITYDIDTIGKKYKTSVGTLIKNFNYYENDTLKQAPFKLYKINRVNIYTDHSNNKTENFIIKDSTQYSDFYLYSQKKLKYRPKSITDAIFITKGSMFSDENTSLTSRYLSNLRVFNYPTIIYKPDPKDSNGLISEIYLVPRKKYTLNTSADFTHSNIQDFGISGNSSVSIRNVFNGTETFEIGLRGTIATSKQLANPDNRFFNISEIGIDAKLNFPRIFFPIKTNKIIPKSMIPSTTLSVGFAKQTNIGLDKQNLTSSFSYNWKPSSKTTAKFDLFNIQFVKNLNIGNYFNIYKSSYTTLNNLALAYNANTNYFYTNPDTNLPELIIEDGVGGFIYDALVQPNNLGNPFISLEDYKTVLSILERYNRLTEDNLIFASTFSYNRTTQENTGDKNFHSYKFKVESAGNFLALIARMSKQLKTQEGAGTFFEVQYSQYVKGEFEFIKHWDLFGKNVLATRMFAGMAIPYGNSKTVPFSRSYFSGGSNDNRAWQPYSLGPGSSGSIFDFNEANMKIALNAELRFPMFGKFNGAIFADAGNIWNFLDATTEKSFLFKGINSLDEFALGTGFGLRYDQGLFVVRADLGFKTYNPALEVNHRWFKQINLNESVINIGINYPF</sequence>
<gene>
    <name evidence="7" type="ORF">Q361_103121</name>
</gene>
<dbReference type="Pfam" id="PF01103">
    <property type="entry name" value="Omp85"/>
    <property type="match status" value="1"/>
</dbReference>
<dbReference type="PANTHER" id="PTHR12815">
    <property type="entry name" value="SORTING AND ASSEMBLY MACHINERY SAMM50 PROTEIN FAMILY MEMBER"/>
    <property type="match status" value="1"/>
</dbReference>
<reference evidence="7 8" key="1">
    <citation type="submission" date="2018-01" db="EMBL/GenBank/DDBJ databases">
        <title>Genomic Encyclopedia of Type Strains, Phase I: the one thousand microbial genomes (KMG-I) project.</title>
        <authorList>
            <person name="Goeker M."/>
        </authorList>
    </citation>
    <scope>NUCLEOTIDE SEQUENCE [LARGE SCALE GENOMIC DNA]</scope>
    <source>
        <strain evidence="7 8">DSM 17960</strain>
    </source>
</reference>
<dbReference type="GO" id="GO:0019867">
    <property type="term" value="C:outer membrane"/>
    <property type="evidence" value="ECO:0007669"/>
    <property type="project" value="InterPro"/>
</dbReference>
<evidence type="ECO:0000256" key="2">
    <source>
        <dbReference type="ARBA" id="ARBA00022692"/>
    </source>
</evidence>
<feature type="domain" description="Bacterial surface antigen (D15)" evidence="6">
    <location>
        <begin position="558"/>
        <end position="829"/>
    </location>
</feature>